<dbReference type="GO" id="GO:0043539">
    <property type="term" value="F:protein serine/threonine kinase activator activity"/>
    <property type="evidence" value="ECO:0007669"/>
    <property type="project" value="InterPro"/>
</dbReference>
<reference evidence="5" key="1">
    <citation type="submission" date="2022-07" db="EMBL/GenBank/DDBJ databases">
        <title>Phylogenomic reconstructions and comparative analyses of Kickxellomycotina fungi.</title>
        <authorList>
            <person name="Reynolds N.K."/>
            <person name="Stajich J.E."/>
            <person name="Barry K."/>
            <person name="Grigoriev I.V."/>
            <person name="Crous P."/>
            <person name="Smith M.E."/>
        </authorList>
    </citation>
    <scope>NUCLEOTIDE SEQUENCE</scope>
    <source>
        <strain evidence="5">RSA 861</strain>
    </source>
</reference>
<name>A0A9W8AKQ7_9FUNG</name>
<feature type="region of interest" description="Disordered" evidence="3">
    <location>
        <begin position="599"/>
        <end position="635"/>
    </location>
</feature>
<organism evidence="5 6">
    <name type="scientific">Tieghemiomyces parasiticus</name>
    <dbReference type="NCBI Taxonomy" id="78921"/>
    <lineage>
        <taxon>Eukaryota</taxon>
        <taxon>Fungi</taxon>
        <taxon>Fungi incertae sedis</taxon>
        <taxon>Zoopagomycota</taxon>
        <taxon>Kickxellomycotina</taxon>
        <taxon>Dimargaritomycetes</taxon>
        <taxon>Dimargaritales</taxon>
        <taxon>Dimargaritaceae</taxon>
        <taxon>Tieghemiomyces</taxon>
    </lineage>
</organism>
<dbReference type="GO" id="GO:0005524">
    <property type="term" value="F:ATP binding"/>
    <property type="evidence" value="ECO:0007669"/>
    <property type="project" value="InterPro"/>
</dbReference>
<feature type="region of interest" description="Disordered" evidence="3">
    <location>
        <begin position="437"/>
        <end position="484"/>
    </location>
</feature>
<protein>
    <recommendedName>
        <fullName evidence="4">Protein kinase domain-containing protein</fullName>
    </recommendedName>
</protein>
<comment type="caution">
    <text evidence="5">The sequence shown here is derived from an EMBL/GenBank/DDBJ whole genome shotgun (WGS) entry which is preliminary data.</text>
</comment>
<dbReference type="SMART" id="SM00220">
    <property type="entry name" value="S_TKc"/>
    <property type="match status" value="1"/>
</dbReference>
<feature type="domain" description="Protein kinase" evidence="4">
    <location>
        <begin position="106"/>
        <end position="370"/>
    </location>
</feature>
<dbReference type="PANTHER" id="PTHR48014:SF21">
    <property type="entry name" value="SERINE_THREONINE-PROTEIN KINASE FRAY2"/>
    <property type="match status" value="1"/>
</dbReference>
<feature type="compositionally biased region" description="Low complexity" evidence="3">
    <location>
        <begin position="539"/>
        <end position="572"/>
    </location>
</feature>
<dbReference type="FunFam" id="1.10.510.10:FF:000947">
    <property type="entry name" value="serine/threonine-protein kinase OSR1"/>
    <property type="match status" value="1"/>
</dbReference>
<feature type="compositionally biased region" description="Basic and acidic residues" evidence="3">
    <location>
        <begin position="621"/>
        <end position="630"/>
    </location>
</feature>
<comment type="similarity">
    <text evidence="1">Belongs to the protein kinase superfamily. STE Ser/Thr protein kinase family. STE20 subfamily.</text>
</comment>
<sequence length="697" mass="75012">MFRPEGLPPPEEEAASKLPGASLFQRASVALDPRTSRVPRRGPALVGHLAVPDRPGLNTGHSPPRSAPALDIPPNRLDLVRSTTVETVRPSMDQFTGPFSSDLYDYELITPVGYGSSAVVYKGLHRPNGKTVGIKIIDLDMFERRQIDELRRETQVMSLSRHPNVLEVISAFVKASQLYLITPYLAGGSCLDIIKSGFPHGLDEFAIALILKQTLKGLDYIHRTGHIHRDVKAGNLLIDESGWVKLADFGVSSSLTDTVGNERHGVRLTFVGTPCWMAPEVIEERAYDAKADIWSFGITALELATGEAPLANLPAVKVLMSTLSKPPPTLDRDRSKHKYSRHFQDLIAQCLQKDPGQRPSAADLLQHPFFRKARKTHSYTYLVTNLLAKLPPLEARRHEPRERPRESMSRGVSWDFSHISTPKRELDHDEVTAMLYPPDSGGRLSGSGEVSADDQGPLEMSGINPSGDHPLGSTEAGHHPTSTSRPLTDAFAAPMALTGTDVTTPFATNFKVGRFSVSTSTAIAASPPAADCDLLTASGTASTSTSPRPQLAPILANSPPAPSSALLPPTSATNRRGRFAVSKKASSSSLAASSMVTPATTAGASPSLSNDLPAAVAAEKSVTDSPRDELAEPPDDQAQIIRQLRAIMLGEAGLTTLGGADPLVDYVASLRSSLAEAEAEVRRLREVNEGLEQRLRD</sequence>
<dbReference type="InterPro" id="IPR011009">
    <property type="entry name" value="Kinase-like_dom_sf"/>
</dbReference>
<evidence type="ECO:0000256" key="1">
    <source>
        <dbReference type="ARBA" id="ARBA00008874"/>
    </source>
</evidence>
<dbReference type="PANTHER" id="PTHR48014">
    <property type="entry name" value="SERINE/THREONINE-PROTEIN KINASE FRAY2"/>
    <property type="match status" value="1"/>
</dbReference>
<proteinExistence type="inferred from homology"/>
<gene>
    <name evidence="5" type="ORF">IWQ60_001420</name>
</gene>
<evidence type="ECO:0000256" key="2">
    <source>
        <dbReference type="SAM" id="Coils"/>
    </source>
</evidence>
<evidence type="ECO:0000256" key="3">
    <source>
        <dbReference type="SAM" id="MobiDB-lite"/>
    </source>
</evidence>
<feature type="coiled-coil region" evidence="2">
    <location>
        <begin position="667"/>
        <end position="694"/>
    </location>
</feature>
<keyword evidence="6" id="KW-1185">Reference proteome</keyword>
<feature type="region of interest" description="Disordered" evidence="3">
    <location>
        <begin position="539"/>
        <end position="580"/>
    </location>
</feature>
<evidence type="ECO:0000259" key="4">
    <source>
        <dbReference type="PROSITE" id="PS50011"/>
    </source>
</evidence>
<keyword evidence="2" id="KW-0175">Coiled coil</keyword>
<feature type="region of interest" description="Disordered" evidence="3">
    <location>
        <begin position="47"/>
        <end position="74"/>
    </location>
</feature>
<dbReference type="Gene3D" id="3.30.200.20">
    <property type="entry name" value="Phosphorylase Kinase, domain 1"/>
    <property type="match status" value="1"/>
</dbReference>
<evidence type="ECO:0000313" key="5">
    <source>
        <dbReference type="EMBL" id="KAJ1929159.1"/>
    </source>
</evidence>
<dbReference type="Proteomes" id="UP001150569">
    <property type="component" value="Unassembled WGS sequence"/>
</dbReference>
<accession>A0A9W8AKQ7</accession>
<dbReference type="PROSITE" id="PS50011">
    <property type="entry name" value="PROTEIN_KINASE_DOM"/>
    <property type="match status" value="1"/>
</dbReference>
<dbReference type="EMBL" id="JANBPT010000045">
    <property type="protein sequence ID" value="KAJ1929159.1"/>
    <property type="molecule type" value="Genomic_DNA"/>
</dbReference>
<evidence type="ECO:0000313" key="6">
    <source>
        <dbReference type="Proteomes" id="UP001150569"/>
    </source>
</evidence>
<dbReference type="SUPFAM" id="SSF56112">
    <property type="entry name" value="Protein kinase-like (PK-like)"/>
    <property type="match status" value="1"/>
</dbReference>
<dbReference type="AlphaFoldDB" id="A0A9W8AKQ7"/>
<dbReference type="GO" id="GO:0004672">
    <property type="term" value="F:protein kinase activity"/>
    <property type="evidence" value="ECO:0007669"/>
    <property type="project" value="InterPro"/>
</dbReference>
<dbReference type="InterPro" id="IPR047173">
    <property type="entry name" value="STRAD_A/B-like"/>
</dbReference>
<dbReference type="Pfam" id="PF00069">
    <property type="entry name" value="Pkinase"/>
    <property type="match status" value="1"/>
</dbReference>
<dbReference type="Gene3D" id="1.10.510.10">
    <property type="entry name" value="Transferase(Phosphotransferase) domain 1"/>
    <property type="match status" value="1"/>
</dbReference>
<feature type="compositionally biased region" description="Polar residues" evidence="3">
    <location>
        <begin position="599"/>
        <end position="610"/>
    </location>
</feature>
<dbReference type="OrthoDB" id="248923at2759"/>
<feature type="region of interest" description="Disordered" evidence="3">
    <location>
        <begin position="1"/>
        <end position="20"/>
    </location>
</feature>
<dbReference type="InterPro" id="IPR000719">
    <property type="entry name" value="Prot_kinase_dom"/>
</dbReference>